<feature type="transmembrane region" description="Helical" evidence="2">
    <location>
        <begin position="370"/>
        <end position="389"/>
    </location>
</feature>
<feature type="transmembrane region" description="Helical" evidence="2">
    <location>
        <begin position="267"/>
        <end position="283"/>
    </location>
</feature>
<dbReference type="Proteomes" id="UP000000600">
    <property type="component" value="Unassembled WGS sequence"/>
</dbReference>
<dbReference type="RefSeq" id="XP_001445883.1">
    <property type="nucleotide sequence ID" value="XM_001445846.1"/>
</dbReference>
<proteinExistence type="predicted"/>
<organism evidence="3 4">
    <name type="scientific">Paramecium tetraurelia</name>
    <dbReference type="NCBI Taxonomy" id="5888"/>
    <lineage>
        <taxon>Eukaryota</taxon>
        <taxon>Sar</taxon>
        <taxon>Alveolata</taxon>
        <taxon>Ciliophora</taxon>
        <taxon>Intramacronucleata</taxon>
        <taxon>Oligohymenophorea</taxon>
        <taxon>Peniculida</taxon>
        <taxon>Parameciidae</taxon>
        <taxon>Paramecium</taxon>
    </lineage>
</organism>
<feature type="transmembrane region" description="Helical" evidence="2">
    <location>
        <begin position="46"/>
        <end position="67"/>
    </location>
</feature>
<evidence type="ECO:0000313" key="4">
    <source>
        <dbReference type="Proteomes" id="UP000000600"/>
    </source>
</evidence>
<evidence type="ECO:0000256" key="1">
    <source>
        <dbReference type="SAM" id="Coils"/>
    </source>
</evidence>
<evidence type="ECO:0008006" key="5">
    <source>
        <dbReference type="Google" id="ProtNLM"/>
    </source>
</evidence>
<dbReference type="EMBL" id="CT868307">
    <property type="protein sequence ID" value="CAK78486.1"/>
    <property type="molecule type" value="Genomic_DNA"/>
</dbReference>
<keyword evidence="2" id="KW-0812">Transmembrane</keyword>
<sequence>MQGNDRQSDDLQKDAEIKMIQEREQNEELQQLEEKKSLFSNTTQRWILWILDLVGLIIFLGYCYLIQSYLSTIYFLIFMLIIQTWETKLYKIGMFERRDSDKKVYKDPFDFLENYPKIREQQRQRKTIAGDNQNLEDDVTEISGMDETEIKYKPLYWIIFKDQNHAIWMFLLIFSALTLVMKGTFIGIIKNDPQQAANIMTQYNYEGLEIYFEMLKNNKFSISTKDYVKIFLPNSLIFIFCCFVMALRRVKKKKYLEQFGEPINRQIFSFYFIIIWLFLAIILISNQSIIGYIYFILEIIVGFRFFQKEATITQFDKMVLKVLKFTLITTLLIVYFAGTPIITQFVGPDSFWPQYFGLDIMYWMRTDYQWNSYVFMVGGLILFAFLCIVTEQFTNEDRKIIFKDAIQECTTHYEIYQFKKQKYNTTIMEEKEAPNFQGQQQEEEEQEIQLKQQLADENELKQMMPGQPVRMSHVDEGDEEDKNKLLYKLNTALFSLGNKFTKFIDQPIVTLRLLQLLMITIVIMQKTYESLLSVIWIMITGIFSLLQSQVSHYDIILIPLPL</sequence>
<feature type="transmembrane region" description="Helical" evidence="2">
    <location>
        <begin position="227"/>
        <end position="247"/>
    </location>
</feature>
<feature type="transmembrane region" description="Helical" evidence="2">
    <location>
        <begin position="166"/>
        <end position="189"/>
    </location>
</feature>
<keyword evidence="2" id="KW-1133">Transmembrane helix</keyword>
<dbReference type="GeneID" id="5031667"/>
<dbReference type="KEGG" id="ptm:GSPATT00013916001"/>
<dbReference type="HOGENOM" id="CLU_485280_0_0_1"/>
<keyword evidence="4" id="KW-1185">Reference proteome</keyword>
<protein>
    <recommendedName>
        <fullName evidence="5">Transmembrane protein</fullName>
    </recommendedName>
</protein>
<feature type="coiled-coil region" evidence="1">
    <location>
        <begin position="12"/>
        <end position="42"/>
    </location>
</feature>
<keyword evidence="1" id="KW-0175">Coiled coil</keyword>
<name>A0D619_PARTE</name>
<reference evidence="3 4" key="1">
    <citation type="journal article" date="2006" name="Nature">
        <title>Global trends of whole-genome duplications revealed by the ciliate Paramecium tetraurelia.</title>
        <authorList>
            <consortium name="Genoscope"/>
            <person name="Aury J.-M."/>
            <person name="Jaillon O."/>
            <person name="Duret L."/>
            <person name="Noel B."/>
            <person name="Jubin C."/>
            <person name="Porcel B.M."/>
            <person name="Segurens B."/>
            <person name="Daubin V."/>
            <person name="Anthouard V."/>
            <person name="Aiach N."/>
            <person name="Arnaiz O."/>
            <person name="Billaut A."/>
            <person name="Beisson J."/>
            <person name="Blanc I."/>
            <person name="Bouhouche K."/>
            <person name="Camara F."/>
            <person name="Duharcourt S."/>
            <person name="Guigo R."/>
            <person name="Gogendeau D."/>
            <person name="Katinka M."/>
            <person name="Keller A.-M."/>
            <person name="Kissmehl R."/>
            <person name="Klotz C."/>
            <person name="Koll F."/>
            <person name="Le Moue A."/>
            <person name="Lepere C."/>
            <person name="Malinsky S."/>
            <person name="Nowacki M."/>
            <person name="Nowak J.K."/>
            <person name="Plattner H."/>
            <person name="Poulain J."/>
            <person name="Ruiz F."/>
            <person name="Serrano V."/>
            <person name="Zagulski M."/>
            <person name="Dessen P."/>
            <person name="Betermier M."/>
            <person name="Weissenbach J."/>
            <person name="Scarpelli C."/>
            <person name="Schachter V."/>
            <person name="Sperling L."/>
            <person name="Meyer E."/>
            <person name="Cohen J."/>
            <person name="Wincker P."/>
        </authorList>
    </citation>
    <scope>NUCLEOTIDE SEQUENCE [LARGE SCALE GENOMIC DNA]</scope>
    <source>
        <strain evidence="3 4">Stock d4-2</strain>
    </source>
</reference>
<feature type="transmembrane region" description="Helical" evidence="2">
    <location>
        <begin position="318"/>
        <end position="338"/>
    </location>
</feature>
<feature type="transmembrane region" description="Helical" evidence="2">
    <location>
        <begin position="289"/>
        <end position="306"/>
    </location>
</feature>
<evidence type="ECO:0000256" key="2">
    <source>
        <dbReference type="SAM" id="Phobius"/>
    </source>
</evidence>
<feature type="transmembrane region" description="Helical" evidence="2">
    <location>
        <begin position="530"/>
        <end position="546"/>
    </location>
</feature>
<dbReference type="AlphaFoldDB" id="A0D619"/>
<dbReference type="InParanoid" id="A0D619"/>
<evidence type="ECO:0000313" key="3">
    <source>
        <dbReference type="EMBL" id="CAK78486.1"/>
    </source>
</evidence>
<gene>
    <name evidence="3" type="ORF">GSPATT00013916001</name>
</gene>
<accession>A0D619</accession>
<feature type="transmembrane region" description="Helical" evidence="2">
    <location>
        <begin position="73"/>
        <end position="90"/>
    </location>
</feature>
<keyword evidence="2" id="KW-0472">Membrane</keyword>